<evidence type="ECO:0000256" key="9">
    <source>
        <dbReference type="ARBA" id="ARBA00023212"/>
    </source>
</evidence>
<dbReference type="PROSITE" id="PS50067">
    <property type="entry name" value="KINESIN_MOTOR_2"/>
    <property type="match status" value="1"/>
</dbReference>
<evidence type="ECO:0000259" key="13">
    <source>
        <dbReference type="PROSITE" id="PS50003"/>
    </source>
</evidence>
<feature type="domain" description="PH" evidence="13">
    <location>
        <begin position="1535"/>
        <end position="1634"/>
    </location>
</feature>
<dbReference type="CDD" id="cd01233">
    <property type="entry name" value="PH_KIFIA_KIFIB"/>
    <property type="match status" value="1"/>
</dbReference>
<keyword evidence="5 10" id="KW-0547">Nucleotide-binding</keyword>
<dbReference type="OrthoDB" id="3176171at2759"/>
<feature type="binding site" evidence="10">
    <location>
        <begin position="109"/>
        <end position="116"/>
    </location>
    <ligand>
        <name>ATP</name>
        <dbReference type="ChEBI" id="CHEBI:30616"/>
    </ligand>
</feature>
<dbReference type="InterPro" id="IPR022140">
    <property type="entry name" value="Kinesin-like_KIF1-typ"/>
</dbReference>
<dbReference type="InterPro" id="IPR036961">
    <property type="entry name" value="Kinesin_motor_dom_sf"/>
</dbReference>
<evidence type="ECO:0000256" key="5">
    <source>
        <dbReference type="ARBA" id="ARBA00022741"/>
    </source>
</evidence>
<reference evidence="16 17" key="1">
    <citation type="journal article" date="2019" name="Nat. Ecol. Evol.">
        <title>Megaphylogeny resolves global patterns of mushroom evolution.</title>
        <authorList>
            <person name="Varga T."/>
            <person name="Krizsan K."/>
            <person name="Foldi C."/>
            <person name="Dima B."/>
            <person name="Sanchez-Garcia M."/>
            <person name="Sanchez-Ramirez S."/>
            <person name="Szollosi G.J."/>
            <person name="Szarkandi J.G."/>
            <person name="Papp V."/>
            <person name="Albert L."/>
            <person name="Andreopoulos W."/>
            <person name="Angelini C."/>
            <person name="Antonin V."/>
            <person name="Barry K.W."/>
            <person name="Bougher N.L."/>
            <person name="Buchanan P."/>
            <person name="Buyck B."/>
            <person name="Bense V."/>
            <person name="Catcheside P."/>
            <person name="Chovatia M."/>
            <person name="Cooper J."/>
            <person name="Damon W."/>
            <person name="Desjardin D."/>
            <person name="Finy P."/>
            <person name="Geml J."/>
            <person name="Haridas S."/>
            <person name="Hughes K."/>
            <person name="Justo A."/>
            <person name="Karasinski D."/>
            <person name="Kautmanova I."/>
            <person name="Kiss B."/>
            <person name="Kocsube S."/>
            <person name="Kotiranta H."/>
            <person name="LaButti K.M."/>
            <person name="Lechner B.E."/>
            <person name="Liimatainen K."/>
            <person name="Lipzen A."/>
            <person name="Lukacs Z."/>
            <person name="Mihaltcheva S."/>
            <person name="Morgado L.N."/>
            <person name="Niskanen T."/>
            <person name="Noordeloos M.E."/>
            <person name="Ohm R.A."/>
            <person name="Ortiz-Santana B."/>
            <person name="Ovrebo C."/>
            <person name="Racz N."/>
            <person name="Riley R."/>
            <person name="Savchenko A."/>
            <person name="Shiryaev A."/>
            <person name="Soop K."/>
            <person name="Spirin V."/>
            <person name="Szebenyi C."/>
            <person name="Tomsovsky M."/>
            <person name="Tulloss R.E."/>
            <person name="Uehling J."/>
            <person name="Grigoriev I.V."/>
            <person name="Vagvolgyi C."/>
            <person name="Papp T."/>
            <person name="Martin F.M."/>
            <person name="Miettinen O."/>
            <person name="Hibbett D.S."/>
            <person name="Nagy L.G."/>
        </authorList>
    </citation>
    <scope>NUCLEOTIDE SEQUENCE [LARGE SCALE GENOMIC DNA]</scope>
    <source>
        <strain evidence="16 17">FP101781</strain>
    </source>
</reference>
<evidence type="ECO:0000256" key="2">
    <source>
        <dbReference type="ARBA" id="ARBA00022448"/>
    </source>
</evidence>
<dbReference type="CDD" id="cd22705">
    <property type="entry name" value="FHA_KIF1"/>
    <property type="match status" value="1"/>
</dbReference>
<dbReference type="STRING" id="71717.A0A4Y7T5U7"/>
<dbReference type="InterPro" id="IPR008984">
    <property type="entry name" value="SMAD_FHA_dom_sf"/>
</dbReference>
<dbReference type="InterPro" id="IPR049780">
    <property type="entry name" value="PH_KIFIA_KIFIB"/>
</dbReference>
<dbReference type="SUPFAM" id="SSF50729">
    <property type="entry name" value="PH domain-like"/>
    <property type="match status" value="1"/>
</dbReference>
<evidence type="ECO:0000256" key="7">
    <source>
        <dbReference type="ARBA" id="ARBA00023054"/>
    </source>
</evidence>
<evidence type="ECO:0000256" key="11">
    <source>
        <dbReference type="SAM" id="Coils"/>
    </source>
</evidence>
<proteinExistence type="inferred from homology"/>
<keyword evidence="17" id="KW-1185">Reference proteome</keyword>
<dbReference type="SUPFAM" id="SSF49879">
    <property type="entry name" value="SMAD/FHA domain"/>
    <property type="match status" value="1"/>
</dbReference>
<comment type="similarity">
    <text evidence="10">Belongs to the TRAFAC class myosin-kinesin ATPase superfamily. Kinesin family.</text>
</comment>
<gene>
    <name evidence="16" type="ORF">FA13DRAFT_1734757</name>
</gene>
<dbReference type="InterPro" id="IPR000253">
    <property type="entry name" value="FHA_dom"/>
</dbReference>
<comment type="caution">
    <text evidence="16">The sequence shown here is derived from an EMBL/GenBank/DDBJ whole genome shotgun (WGS) entry which is preliminary data.</text>
</comment>
<feature type="region of interest" description="Disordered" evidence="12">
    <location>
        <begin position="681"/>
        <end position="732"/>
    </location>
</feature>
<dbReference type="PRINTS" id="PR00380">
    <property type="entry name" value="KINESINHEAVY"/>
</dbReference>
<dbReference type="GO" id="GO:0005546">
    <property type="term" value="F:phosphatidylinositol-4,5-bisphosphate binding"/>
    <property type="evidence" value="ECO:0007669"/>
    <property type="project" value="UniProtKB-ARBA"/>
</dbReference>
<feature type="compositionally biased region" description="Low complexity" evidence="12">
    <location>
        <begin position="1145"/>
        <end position="1154"/>
    </location>
</feature>
<dbReference type="InterPro" id="IPR019821">
    <property type="entry name" value="Kinesin_motor_CS"/>
</dbReference>
<evidence type="ECO:0000256" key="8">
    <source>
        <dbReference type="ARBA" id="ARBA00023175"/>
    </source>
</evidence>
<dbReference type="PROSITE" id="PS00411">
    <property type="entry name" value="KINESIN_MOTOR_1"/>
    <property type="match status" value="1"/>
</dbReference>
<keyword evidence="2" id="KW-0813">Transport</keyword>
<feature type="region of interest" description="Disordered" evidence="12">
    <location>
        <begin position="1132"/>
        <end position="1172"/>
    </location>
</feature>
<dbReference type="Pfam" id="PF12473">
    <property type="entry name" value="DUF3694"/>
    <property type="match status" value="1"/>
</dbReference>
<dbReference type="Pfam" id="PF00225">
    <property type="entry name" value="Kinesin"/>
    <property type="match status" value="1"/>
</dbReference>
<dbReference type="InterPro" id="IPR022164">
    <property type="entry name" value="Kinesin-like"/>
</dbReference>
<dbReference type="Gene3D" id="3.40.850.10">
    <property type="entry name" value="Kinesin motor domain"/>
    <property type="match status" value="1"/>
</dbReference>
<dbReference type="GO" id="GO:0005524">
    <property type="term" value="F:ATP binding"/>
    <property type="evidence" value="ECO:0007669"/>
    <property type="project" value="UniProtKB-UniRule"/>
</dbReference>
<evidence type="ECO:0000313" key="17">
    <source>
        <dbReference type="Proteomes" id="UP000298030"/>
    </source>
</evidence>
<dbReference type="InterPro" id="IPR032405">
    <property type="entry name" value="Kinesin_assoc"/>
</dbReference>
<dbReference type="Pfam" id="PF00169">
    <property type="entry name" value="PH"/>
    <property type="match status" value="1"/>
</dbReference>
<sequence>MAEAGEGNIKVVVRCRPLNSRELARGAKPLIRMQGNSTYLDPPETGSSQDTKRATERKTMAFSFDKSYWSAGPRDEPGYCSQQTLFDDLGRELLDHGFSGFNACILAYGQTGSGKSYSMMGYGPDKGIIPLTCSELFNRVTQKESEDANLKITVEVSYIEIYNEKVRDLLNPKNTGNLRVREHPSLGPYVEDLSKLVVSSYDEMMNLMDEGNKARTVAATNMNETSSRSHAVFTLLLTMKRHDVDTNMDTEKVSRISLVDLAGSERANSTGATGQRLKEGANINKSLTTLGKVISGLAVASQSEGKKGKKGKDADFIPYRDSVLTWLLKDSLGGNSKTAMIAAIAPADYEETLSTLRYADQAKKIKNKAVVNEDPNAKLVRELKEELEVLRARVSGASSEATYDPKVPPEKQKVTYQTKDGRIKTVTKAELQDQMEQSEKLMQSLNQTWEEKMEKTQEVHKEREKALEELGITVGKDLVGVHTPKKMPHIVNLNSDPLMSECLIYQLKPGKTLVGRLDSEVPAAIRLSGENIREEHCYFENNDGKVTLSSLQDSVTFLNGKQLPPDQPQRLRSGYRIILGDHHVFRFNNPEEVRKQRVRATMKSNLQNSISAADLEAVGADSPRPDSPTSSDEDMGGNVDWNYAKREAALAKLGLDPQLDDIPDEDLNKLYEKITKVKTMRDQYSSKSRPESSLSVADDIWSETGRGPLPSDTTTDDTSLYAAPWGSPFTDEPLRETQATLEARLEELDGEETTEAEDLKAEKEHMEHQLRLVKAQMRRMIDARARGELDAEAAEFEPVIYSARQLRLIRKVLDRWRAHRAFSMAEQILINAVAIKEANVICKELGKRVSYNFAIASGGSLAAPSSAVDTIAGLDQFGDVADPILASSTQPSAAVKVIDKRNNAIYVWSLDRMQQQLQRMRNLTTYIDRPSYTQHFSSDEPFYESPPPEYSFIGNALVSLAPLSRRLSSSSTVPIFCRYTAEAIGSCRVDIKVVNVVVSPKYLNGSTPSTRAGTRSSSPAPVMLPPGSKLSFSLAIDSVKGLSSYDFSIVHLQARLSSFVGATVTAEEVFPSSAVDIDSSSLSELKFRRNFTVVANSKVLNHLRTGYAPIEFFAALKPTYLERMERWDEMRELQRVPPRSPNPVSPTSLSPSPSMNGERPPSTASTTLPPMRRSETDFVVEQTHDVVTWMQVLELGPKGTYVPVPIISQGNLDPGVFELHQGLQRRISITLQSSSGQQLPWSEVTKVRVGNVRLLDSQGRINQDSGSTSKALVTVPLLKGQEVGFKPDGTGHLSAETVWDSSVHDSQLLNRVTSEKQRVLVQVSFGVAVESCGEPVWFNLDLAVGMCARDKAPPSRFVLGLFGGAKILQKTSTLFSVKLMPPLTRSAKDLWRLDTSEKYVRGEECLSVGGNGAGGVWRPRGISVVEDYERLVLTERRAADVQAVRVILGNSLREKTPVHATPTEEVDAWRAESLLRKSLDLWQKKFGHKGKIVLSQDPTEDALSPSTSRKSNGDLTSLEGLKFISETKIIPCSDSATKKGHLHILTDAGQGTWERRWFVLKRPHLHMFAHSNELEECGVISLSGVNVESDPAKEALLGRAFSFTLFTASNSYALAASSAKELQAWTVKLDPTRSLPA</sequence>
<feature type="domain" description="Kinesin motor" evidence="15">
    <location>
        <begin position="8"/>
        <end position="365"/>
    </location>
</feature>
<dbReference type="InterPro" id="IPR001752">
    <property type="entry name" value="Kinesin_motor_dom"/>
</dbReference>
<protein>
    <submittedName>
        <fullName evidence="16">Kinesin-like protein</fullName>
    </submittedName>
</protein>
<feature type="domain" description="FHA" evidence="14">
    <location>
        <begin position="512"/>
        <end position="563"/>
    </location>
</feature>
<feature type="compositionally biased region" description="Polar residues" evidence="12">
    <location>
        <begin position="682"/>
        <end position="695"/>
    </location>
</feature>
<comment type="subcellular location">
    <subcellularLocation>
        <location evidence="1">Cytoplasm</location>
        <location evidence="1">Cytoskeleton</location>
    </subcellularLocation>
</comment>
<dbReference type="Proteomes" id="UP000298030">
    <property type="component" value="Unassembled WGS sequence"/>
</dbReference>
<feature type="compositionally biased region" description="Polar residues" evidence="12">
    <location>
        <begin position="34"/>
        <end position="49"/>
    </location>
</feature>
<dbReference type="GO" id="GO:0008574">
    <property type="term" value="F:plus-end-directed microtubule motor activity"/>
    <property type="evidence" value="ECO:0007669"/>
    <property type="project" value="UniProtKB-ARBA"/>
</dbReference>
<dbReference type="Pfam" id="PF00498">
    <property type="entry name" value="FHA"/>
    <property type="match status" value="1"/>
</dbReference>
<evidence type="ECO:0000256" key="10">
    <source>
        <dbReference type="PROSITE-ProRule" id="PRU00283"/>
    </source>
</evidence>
<accession>A0A4Y7T5U7</accession>
<dbReference type="SUPFAM" id="SSF52540">
    <property type="entry name" value="P-loop containing nucleoside triphosphate hydrolases"/>
    <property type="match status" value="1"/>
</dbReference>
<evidence type="ECO:0000259" key="14">
    <source>
        <dbReference type="PROSITE" id="PS50006"/>
    </source>
</evidence>
<keyword evidence="9" id="KW-0206">Cytoskeleton</keyword>
<evidence type="ECO:0000256" key="1">
    <source>
        <dbReference type="ARBA" id="ARBA00004245"/>
    </source>
</evidence>
<dbReference type="Pfam" id="PF16183">
    <property type="entry name" value="Kinesin_assoc"/>
    <property type="match status" value="1"/>
</dbReference>
<evidence type="ECO:0000256" key="12">
    <source>
        <dbReference type="SAM" id="MobiDB-lite"/>
    </source>
</evidence>
<evidence type="ECO:0000313" key="16">
    <source>
        <dbReference type="EMBL" id="TEB29543.1"/>
    </source>
</evidence>
<dbReference type="SMART" id="SM00129">
    <property type="entry name" value="KISc"/>
    <property type="match status" value="1"/>
</dbReference>
<dbReference type="FunFam" id="3.40.850.10:FF:000047">
    <property type="entry name" value="Kinesin family protein"/>
    <property type="match status" value="1"/>
</dbReference>
<dbReference type="Gene3D" id="6.10.250.2520">
    <property type="match status" value="1"/>
</dbReference>
<dbReference type="GO" id="GO:0008017">
    <property type="term" value="F:microtubule binding"/>
    <property type="evidence" value="ECO:0007669"/>
    <property type="project" value="InterPro"/>
</dbReference>
<dbReference type="Gene3D" id="2.60.200.20">
    <property type="match status" value="1"/>
</dbReference>
<evidence type="ECO:0000259" key="15">
    <source>
        <dbReference type="PROSITE" id="PS50067"/>
    </source>
</evidence>
<keyword evidence="7 11" id="KW-0175">Coiled coil</keyword>
<organism evidence="16 17">
    <name type="scientific">Coprinellus micaceus</name>
    <name type="common">Glistening ink-cap mushroom</name>
    <name type="synonym">Coprinus micaceus</name>
    <dbReference type="NCBI Taxonomy" id="71717"/>
    <lineage>
        <taxon>Eukaryota</taxon>
        <taxon>Fungi</taxon>
        <taxon>Dikarya</taxon>
        <taxon>Basidiomycota</taxon>
        <taxon>Agaricomycotina</taxon>
        <taxon>Agaricomycetes</taxon>
        <taxon>Agaricomycetidae</taxon>
        <taxon>Agaricales</taxon>
        <taxon>Agaricineae</taxon>
        <taxon>Psathyrellaceae</taxon>
        <taxon>Coprinellus</taxon>
    </lineage>
</organism>
<dbReference type="Gene3D" id="2.30.29.30">
    <property type="entry name" value="Pleckstrin-homology domain (PH domain)/Phosphotyrosine-binding domain (PTB)"/>
    <property type="match status" value="1"/>
</dbReference>
<dbReference type="GO" id="GO:0005874">
    <property type="term" value="C:microtubule"/>
    <property type="evidence" value="ECO:0007669"/>
    <property type="project" value="UniProtKB-KW"/>
</dbReference>
<feature type="region of interest" description="Disordered" evidence="12">
    <location>
        <begin position="609"/>
        <end position="638"/>
    </location>
</feature>
<dbReference type="EMBL" id="QPFP01000027">
    <property type="protein sequence ID" value="TEB29543.1"/>
    <property type="molecule type" value="Genomic_DNA"/>
</dbReference>
<dbReference type="PANTHER" id="PTHR47117">
    <property type="entry name" value="STAR-RELATED LIPID TRANSFER PROTEIN 9"/>
    <property type="match status" value="1"/>
</dbReference>
<dbReference type="GO" id="GO:0047496">
    <property type="term" value="P:vesicle transport along microtubule"/>
    <property type="evidence" value="ECO:0007669"/>
    <property type="project" value="UniProtKB-ARBA"/>
</dbReference>
<dbReference type="SMART" id="SM00233">
    <property type="entry name" value="PH"/>
    <property type="match status" value="1"/>
</dbReference>
<dbReference type="InterPro" id="IPR001849">
    <property type="entry name" value="PH_domain"/>
</dbReference>
<keyword evidence="6 10" id="KW-0067">ATP-binding</keyword>
<evidence type="ECO:0000256" key="6">
    <source>
        <dbReference type="ARBA" id="ARBA00022840"/>
    </source>
</evidence>
<dbReference type="PROSITE" id="PS50003">
    <property type="entry name" value="PH_DOMAIN"/>
    <property type="match status" value="1"/>
</dbReference>
<name>A0A4Y7T5U7_COPMI</name>
<feature type="region of interest" description="Disordered" evidence="12">
    <location>
        <begin position="34"/>
        <end position="54"/>
    </location>
</feature>
<keyword evidence="8 10" id="KW-0505">Motor protein</keyword>
<evidence type="ECO:0000256" key="4">
    <source>
        <dbReference type="ARBA" id="ARBA00022701"/>
    </source>
</evidence>
<dbReference type="InterPro" id="IPR027417">
    <property type="entry name" value="P-loop_NTPase"/>
</dbReference>
<keyword evidence="3" id="KW-0963">Cytoplasm</keyword>
<dbReference type="InterPro" id="IPR011993">
    <property type="entry name" value="PH-like_dom_sf"/>
</dbReference>
<evidence type="ECO:0000256" key="3">
    <source>
        <dbReference type="ARBA" id="ARBA00022490"/>
    </source>
</evidence>
<dbReference type="CDD" id="cd01365">
    <property type="entry name" value="KISc_KIF1A_KIF1B"/>
    <property type="match status" value="1"/>
</dbReference>
<dbReference type="PROSITE" id="PS50006">
    <property type="entry name" value="FHA_DOMAIN"/>
    <property type="match status" value="1"/>
</dbReference>
<keyword evidence="4" id="KW-0493">Microtubule</keyword>
<feature type="coiled-coil region" evidence="11">
    <location>
        <begin position="428"/>
        <end position="466"/>
    </location>
</feature>
<dbReference type="Pfam" id="PF12423">
    <property type="entry name" value="KIF1B"/>
    <property type="match status" value="1"/>
</dbReference>